<feature type="domain" description="Probable treble clef zinc finger fungi" evidence="2">
    <location>
        <begin position="160"/>
        <end position="193"/>
    </location>
</feature>
<evidence type="ECO:0000313" key="3">
    <source>
        <dbReference type="EMBL" id="KAF2671967.1"/>
    </source>
</evidence>
<dbReference type="Pfam" id="PF26648">
    <property type="entry name" value="zf_Tbcl_4"/>
    <property type="match status" value="1"/>
</dbReference>
<dbReference type="OrthoDB" id="5600002at2759"/>
<dbReference type="InterPro" id="IPR058251">
    <property type="entry name" value="zf_Tbcl_3"/>
</dbReference>
<dbReference type="Pfam" id="PF26647">
    <property type="entry name" value="zf_Tbcl_3"/>
    <property type="match status" value="1"/>
</dbReference>
<organism evidence="3 4">
    <name type="scientific">Microthyrium microscopicum</name>
    <dbReference type="NCBI Taxonomy" id="703497"/>
    <lineage>
        <taxon>Eukaryota</taxon>
        <taxon>Fungi</taxon>
        <taxon>Dikarya</taxon>
        <taxon>Ascomycota</taxon>
        <taxon>Pezizomycotina</taxon>
        <taxon>Dothideomycetes</taxon>
        <taxon>Dothideomycetes incertae sedis</taxon>
        <taxon>Microthyriales</taxon>
        <taxon>Microthyriaceae</taxon>
        <taxon>Microthyrium</taxon>
    </lineage>
</organism>
<protein>
    <submittedName>
        <fullName evidence="3">Uncharacterized protein</fullName>
    </submittedName>
</protein>
<sequence>MSDSILPFDQNDGIAAFLDSGMYLGDWQEPQDWTRPWDGLMPEVVDSSTTSTSQNHPVPQAQLWPVLMDLPEIQISATPSKKKRRHPGGGIPARTKRIKVEQSHVCELHPSRASKPVAECYGRWSPNGPYRGKACLRPVTTFIKGKLPVCPSHRDQIMPATQCKAMLHCGFACGKTLRWEAHGFSLCDQHRDQGKCGFLDVPVEIRLMIYEYLIPNKTVSAQSASYTSQLRASFYGKREFREDRSVLFVCRVLVDRKLSFAAVCVKCFSSRVPAKL</sequence>
<gene>
    <name evidence="3" type="ORF">BT63DRAFT_184732</name>
</gene>
<dbReference type="InterPro" id="IPR058252">
    <property type="entry name" value="zf_Tbcl_4"/>
</dbReference>
<proteinExistence type="predicted"/>
<evidence type="ECO:0000259" key="1">
    <source>
        <dbReference type="Pfam" id="PF26647"/>
    </source>
</evidence>
<accession>A0A6A6UKJ0</accession>
<dbReference type="EMBL" id="MU004232">
    <property type="protein sequence ID" value="KAF2671967.1"/>
    <property type="molecule type" value="Genomic_DNA"/>
</dbReference>
<evidence type="ECO:0000313" key="4">
    <source>
        <dbReference type="Proteomes" id="UP000799302"/>
    </source>
</evidence>
<feature type="domain" description="Probable treble clef zinc finger" evidence="1">
    <location>
        <begin position="120"/>
        <end position="158"/>
    </location>
</feature>
<dbReference type="AlphaFoldDB" id="A0A6A6UKJ0"/>
<dbReference type="Proteomes" id="UP000799302">
    <property type="component" value="Unassembled WGS sequence"/>
</dbReference>
<name>A0A6A6UKJ0_9PEZI</name>
<evidence type="ECO:0000259" key="2">
    <source>
        <dbReference type="Pfam" id="PF26648"/>
    </source>
</evidence>
<keyword evidence="4" id="KW-1185">Reference proteome</keyword>
<reference evidence="3" key="1">
    <citation type="journal article" date="2020" name="Stud. Mycol.">
        <title>101 Dothideomycetes genomes: a test case for predicting lifestyles and emergence of pathogens.</title>
        <authorList>
            <person name="Haridas S."/>
            <person name="Albert R."/>
            <person name="Binder M."/>
            <person name="Bloem J."/>
            <person name="Labutti K."/>
            <person name="Salamov A."/>
            <person name="Andreopoulos B."/>
            <person name="Baker S."/>
            <person name="Barry K."/>
            <person name="Bills G."/>
            <person name="Bluhm B."/>
            <person name="Cannon C."/>
            <person name="Castanera R."/>
            <person name="Culley D."/>
            <person name="Daum C."/>
            <person name="Ezra D."/>
            <person name="Gonzalez J."/>
            <person name="Henrissat B."/>
            <person name="Kuo A."/>
            <person name="Liang C."/>
            <person name="Lipzen A."/>
            <person name="Lutzoni F."/>
            <person name="Magnuson J."/>
            <person name="Mondo S."/>
            <person name="Nolan M."/>
            <person name="Ohm R."/>
            <person name="Pangilinan J."/>
            <person name="Park H.-J."/>
            <person name="Ramirez L."/>
            <person name="Alfaro M."/>
            <person name="Sun H."/>
            <person name="Tritt A."/>
            <person name="Yoshinaga Y."/>
            <person name="Zwiers L.-H."/>
            <person name="Turgeon B."/>
            <person name="Goodwin S."/>
            <person name="Spatafora J."/>
            <person name="Crous P."/>
            <person name="Grigoriev I."/>
        </authorList>
    </citation>
    <scope>NUCLEOTIDE SEQUENCE</scope>
    <source>
        <strain evidence="3">CBS 115976</strain>
    </source>
</reference>